<dbReference type="SUPFAM" id="SSF51735">
    <property type="entry name" value="NAD(P)-binding Rossmann-fold domains"/>
    <property type="match status" value="1"/>
</dbReference>
<feature type="region of interest" description="Disordered" evidence="3">
    <location>
        <begin position="176"/>
        <end position="197"/>
    </location>
</feature>
<dbReference type="InterPro" id="IPR036291">
    <property type="entry name" value="NAD(P)-bd_dom_sf"/>
</dbReference>
<dbReference type="RefSeq" id="WP_344180915.1">
    <property type="nucleotide sequence ID" value="NZ_BAAANC010000003.1"/>
</dbReference>
<evidence type="ECO:0000256" key="3">
    <source>
        <dbReference type="SAM" id="MobiDB-lite"/>
    </source>
</evidence>
<organism evidence="5 6">
    <name type="scientific">Kribbella lupini</name>
    <dbReference type="NCBI Taxonomy" id="291602"/>
    <lineage>
        <taxon>Bacteria</taxon>
        <taxon>Bacillati</taxon>
        <taxon>Actinomycetota</taxon>
        <taxon>Actinomycetes</taxon>
        <taxon>Propionibacteriales</taxon>
        <taxon>Kribbellaceae</taxon>
        <taxon>Kribbella</taxon>
    </lineage>
</organism>
<dbReference type="SMART" id="SM00822">
    <property type="entry name" value="PKS_KR"/>
    <property type="match status" value="1"/>
</dbReference>
<evidence type="ECO:0000256" key="1">
    <source>
        <dbReference type="ARBA" id="ARBA00006484"/>
    </source>
</evidence>
<comment type="caution">
    <text evidence="5">The sequence shown here is derived from an EMBL/GenBank/DDBJ whole genome shotgun (WGS) entry which is preliminary data.</text>
</comment>
<protein>
    <submittedName>
        <fullName evidence="5">SDR family oxidoreductase</fullName>
    </submittedName>
</protein>
<evidence type="ECO:0000313" key="6">
    <source>
        <dbReference type="Proteomes" id="UP001500363"/>
    </source>
</evidence>
<comment type="similarity">
    <text evidence="1">Belongs to the short-chain dehydrogenases/reductases (SDR) family.</text>
</comment>
<dbReference type="Gene3D" id="3.40.50.720">
    <property type="entry name" value="NAD(P)-binding Rossmann-like Domain"/>
    <property type="match status" value="1"/>
</dbReference>
<dbReference type="PRINTS" id="PR00081">
    <property type="entry name" value="GDHRDH"/>
</dbReference>
<dbReference type="InterPro" id="IPR057326">
    <property type="entry name" value="KR_dom"/>
</dbReference>
<dbReference type="EMBL" id="BAAANC010000003">
    <property type="protein sequence ID" value="GAA1550832.1"/>
    <property type="molecule type" value="Genomic_DNA"/>
</dbReference>
<dbReference type="PRINTS" id="PR00080">
    <property type="entry name" value="SDRFAMILY"/>
</dbReference>
<accession>A0ABN2C3B9</accession>
<reference evidence="5 6" key="1">
    <citation type="journal article" date="2019" name="Int. J. Syst. Evol. Microbiol.">
        <title>The Global Catalogue of Microorganisms (GCM) 10K type strain sequencing project: providing services to taxonomists for standard genome sequencing and annotation.</title>
        <authorList>
            <consortium name="The Broad Institute Genomics Platform"/>
            <consortium name="The Broad Institute Genome Sequencing Center for Infectious Disease"/>
            <person name="Wu L."/>
            <person name="Ma J."/>
        </authorList>
    </citation>
    <scope>NUCLEOTIDE SEQUENCE [LARGE SCALE GENOMIC DNA]</scope>
    <source>
        <strain evidence="5 6">JCM 14303</strain>
    </source>
</reference>
<dbReference type="Proteomes" id="UP001500363">
    <property type="component" value="Unassembled WGS sequence"/>
</dbReference>
<dbReference type="Pfam" id="PF13561">
    <property type="entry name" value="adh_short_C2"/>
    <property type="match status" value="1"/>
</dbReference>
<proteinExistence type="inferred from homology"/>
<dbReference type="PANTHER" id="PTHR43639:SF1">
    <property type="entry name" value="SHORT-CHAIN DEHYDROGENASE_REDUCTASE FAMILY PROTEIN"/>
    <property type="match status" value="1"/>
</dbReference>
<feature type="domain" description="Ketoreductase" evidence="4">
    <location>
        <begin position="7"/>
        <end position="188"/>
    </location>
</feature>
<keyword evidence="6" id="KW-1185">Reference proteome</keyword>
<dbReference type="PANTHER" id="PTHR43639">
    <property type="entry name" value="OXIDOREDUCTASE, SHORT-CHAIN DEHYDROGENASE/REDUCTASE FAMILY (AFU_ORTHOLOGUE AFUA_5G02870)"/>
    <property type="match status" value="1"/>
</dbReference>
<sequence>MNDLTGKLALVTGGSRGIGAATAIALAAAGADVAITYQSAASDAADVVKQIEAAGRRGFAFQADAGDAAAVEEMVGRAVDALGGLDVLVNNAGVGTSGLISEVALDEVDRVIAVNVRGAYVAARAAAARLADGGRMIHVGSTIAERNAGPGMTLYALSKSAVVGMSKGLARDLGPRGITSNVVQPGPTDTAMNPADGPYAEAQRGALALPRFGTPEEVAALIVYLAGPSAAYITGTELTIDGGHAA</sequence>
<gene>
    <name evidence="5" type="ORF">GCM10009741_64160</name>
</gene>
<dbReference type="InterPro" id="IPR002347">
    <property type="entry name" value="SDR_fam"/>
</dbReference>
<keyword evidence="2" id="KW-0560">Oxidoreductase</keyword>
<name>A0ABN2C3B9_9ACTN</name>
<evidence type="ECO:0000259" key="4">
    <source>
        <dbReference type="SMART" id="SM00822"/>
    </source>
</evidence>
<evidence type="ECO:0000313" key="5">
    <source>
        <dbReference type="EMBL" id="GAA1550832.1"/>
    </source>
</evidence>
<evidence type="ECO:0000256" key="2">
    <source>
        <dbReference type="ARBA" id="ARBA00023002"/>
    </source>
</evidence>